<feature type="transmembrane region" description="Helical" evidence="1">
    <location>
        <begin position="12"/>
        <end position="30"/>
    </location>
</feature>
<evidence type="ECO:0000313" key="3">
    <source>
        <dbReference type="Proteomes" id="UP000887104"/>
    </source>
</evidence>
<keyword evidence="1" id="KW-0812">Transmembrane</keyword>
<dbReference type="InterPro" id="IPR045584">
    <property type="entry name" value="Pilin-like"/>
</dbReference>
<protein>
    <recommendedName>
        <fullName evidence="4">Prepilin-type N-terminal cleavage/methylation domain-containing protein</fullName>
    </recommendedName>
</protein>
<name>A0ABQ4NYI3_9GAMM</name>
<comment type="caution">
    <text evidence="2">The sequence shown here is derived from an EMBL/GenBank/DDBJ whole genome shotgun (WGS) entry which is preliminary data.</text>
</comment>
<dbReference type="InterPro" id="IPR012902">
    <property type="entry name" value="N_methyl_site"/>
</dbReference>
<keyword evidence="1" id="KW-1133">Transmembrane helix</keyword>
<dbReference type="EMBL" id="BPEY01000001">
    <property type="protein sequence ID" value="GIU40004.1"/>
    <property type="molecule type" value="Genomic_DNA"/>
</dbReference>
<proteinExistence type="predicted"/>
<dbReference type="Proteomes" id="UP000887104">
    <property type="component" value="Unassembled WGS sequence"/>
</dbReference>
<sequence>MIQRIKLTGFTLIELVVVIIVLGILAVIALPKFIDLRTDADVAVLKGMQGSLKSARDLVAAQIELRPENLNNSQRRFTLENGQNIRVRGHYPDGRWNNTFTHLVDFDSVTYITSNQCTETNSDTAWCARNRNLGWFTQRGYTNASVGRGFVIFPRGNNLNTDRCYLYYFTPNDNNVSQKGVLPIVALDLTECGA</sequence>
<accession>A0ABQ4NYI3</accession>
<evidence type="ECO:0000256" key="1">
    <source>
        <dbReference type="SAM" id="Phobius"/>
    </source>
</evidence>
<dbReference type="RefSeq" id="WP_220778195.1">
    <property type="nucleotide sequence ID" value="NZ_BPEY01000001.1"/>
</dbReference>
<dbReference type="Gene3D" id="3.30.700.10">
    <property type="entry name" value="Glycoprotein, Type 4 Pilin"/>
    <property type="match status" value="1"/>
</dbReference>
<evidence type="ECO:0008006" key="4">
    <source>
        <dbReference type="Google" id="ProtNLM"/>
    </source>
</evidence>
<keyword evidence="3" id="KW-1185">Reference proteome</keyword>
<dbReference type="NCBIfam" id="TIGR02532">
    <property type="entry name" value="IV_pilin_GFxxxE"/>
    <property type="match status" value="1"/>
</dbReference>
<organism evidence="2 3">
    <name type="scientific">Shewanella sairae</name>
    <dbReference type="NCBI Taxonomy" id="190310"/>
    <lineage>
        <taxon>Bacteria</taxon>
        <taxon>Pseudomonadati</taxon>
        <taxon>Pseudomonadota</taxon>
        <taxon>Gammaproteobacteria</taxon>
        <taxon>Alteromonadales</taxon>
        <taxon>Shewanellaceae</taxon>
        <taxon>Shewanella</taxon>
    </lineage>
</organism>
<keyword evidence="1" id="KW-0472">Membrane</keyword>
<reference evidence="2" key="1">
    <citation type="submission" date="2021-05" db="EMBL/GenBank/DDBJ databases">
        <title>Molecular characterization for Shewanella algae harboring chromosomal blaOXA-55-like strains isolated from clinical and environment sample.</title>
        <authorList>
            <person name="Ohama Y."/>
            <person name="Aoki K."/>
            <person name="Harada S."/>
            <person name="Moriya K."/>
            <person name="Ishii Y."/>
            <person name="Tateda K."/>
        </authorList>
    </citation>
    <scope>NUCLEOTIDE SEQUENCE</scope>
    <source>
        <strain evidence="2">JCM 11563</strain>
    </source>
</reference>
<dbReference type="PROSITE" id="PS00409">
    <property type="entry name" value="PROKAR_NTER_METHYL"/>
    <property type="match status" value="1"/>
</dbReference>
<dbReference type="SUPFAM" id="SSF54523">
    <property type="entry name" value="Pili subunits"/>
    <property type="match status" value="1"/>
</dbReference>
<evidence type="ECO:0000313" key="2">
    <source>
        <dbReference type="EMBL" id="GIU40004.1"/>
    </source>
</evidence>
<gene>
    <name evidence="2" type="ORF">TUM4438_00130</name>
</gene>